<comment type="caution">
    <text evidence="1">The sequence shown here is derived from an EMBL/GenBank/DDBJ whole genome shotgun (WGS) entry which is preliminary data.</text>
</comment>
<evidence type="ECO:0008006" key="2">
    <source>
        <dbReference type="Google" id="ProtNLM"/>
    </source>
</evidence>
<accession>X1V3M7</accession>
<evidence type="ECO:0000313" key="1">
    <source>
        <dbReference type="EMBL" id="GAI99229.1"/>
    </source>
</evidence>
<dbReference type="EMBL" id="BARW01018459">
    <property type="protein sequence ID" value="GAI99229.1"/>
    <property type="molecule type" value="Genomic_DNA"/>
</dbReference>
<sequence>MKVVIIKNYRELSSKAAQLITEQIIKKRNSVLSLATGSTPNGMYKELIRLNQK</sequence>
<dbReference type="InterPro" id="IPR037171">
    <property type="entry name" value="NagB/RpiA_transferase-like"/>
</dbReference>
<name>X1V3M7_9ZZZZ</name>
<dbReference type="Gene3D" id="3.40.50.1360">
    <property type="match status" value="1"/>
</dbReference>
<reference evidence="1" key="1">
    <citation type="journal article" date="2014" name="Front. Microbiol.">
        <title>High frequency of phylogenetically diverse reductive dehalogenase-homologous genes in deep subseafloor sedimentary metagenomes.</title>
        <authorList>
            <person name="Kawai M."/>
            <person name="Futagami T."/>
            <person name="Toyoda A."/>
            <person name="Takaki Y."/>
            <person name="Nishi S."/>
            <person name="Hori S."/>
            <person name="Arai W."/>
            <person name="Tsubouchi T."/>
            <person name="Morono Y."/>
            <person name="Uchiyama I."/>
            <person name="Ito T."/>
            <person name="Fujiyama A."/>
            <person name="Inagaki F."/>
            <person name="Takami H."/>
        </authorList>
    </citation>
    <scope>NUCLEOTIDE SEQUENCE</scope>
    <source>
        <strain evidence="1">Expedition CK06-06</strain>
    </source>
</reference>
<gene>
    <name evidence="1" type="ORF">S12H4_31600</name>
</gene>
<organism evidence="1">
    <name type="scientific">marine sediment metagenome</name>
    <dbReference type="NCBI Taxonomy" id="412755"/>
    <lineage>
        <taxon>unclassified sequences</taxon>
        <taxon>metagenomes</taxon>
        <taxon>ecological metagenomes</taxon>
    </lineage>
</organism>
<protein>
    <recommendedName>
        <fullName evidence="2">Glucosamine/galactosamine-6-phosphate isomerase domain-containing protein</fullName>
    </recommendedName>
</protein>
<dbReference type="AlphaFoldDB" id="X1V3M7"/>
<dbReference type="SUPFAM" id="SSF100950">
    <property type="entry name" value="NagB/RpiA/CoA transferase-like"/>
    <property type="match status" value="1"/>
</dbReference>
<feature type="non-terminal residue" evidence="1">
    <location>
        <position position="53"/>
    </location>
</feature>
<proteinExistence type="predicted"/>